<name>A0A444VI94_9FLAO</name>
<keyword evidence="2" id="KW-1185">Reference proteome</keyword>
<organism evidence="1 2">
    <name type="scientific">Flagellimonas olearia</name>
    <dbReference type="NCBI Taxonomy" id="552546"/>
    <lineage>
        <taxon>Bacteria</taxon>
        <taxon>Pseudomonadati</taxon>
        <taxon>Bacteroidota</taxon>
        <taxon>Flavobacteriia</taxon>
        <taxon>Flavobacteriales</taxon>
        <taxon>Flavobacteriaceae</taxon>
        <taxon>Flagellimonas</taxon>
    </lineage>
</organism>
<proteinExistence type="predicted"/>
<reference evidence="1 2" key="1">
    <citation type="submission" date="2014-04" db="EMBL/GenBank/DDBJ databases">
        <title>Whole genome of Muricauda olearia.</title>
        <authorList>
            <person name="Zhang X.-H."/>
            <person name="Tang K."/>
        </authorList>
    </citation>
    <scope>NUCLEOTIDE SEQUENCE [LARGE SCALE GENOMIC DNA]</scope>
    <source>
        <strain evidence="1 2">Th120</strain>
    </source>
</reference>
<accession>A0A444VI94</accession>
<protein>
    <submittedName>
        <fullName evidence="1">Uncharacterized protein</fullName>
    </submittedName>
</protein>
<dbReference type="Proteomes" id="UP000290261">
    <property type="component" value="Unassembled WGS sequence"/>
</dbReference>
<dbReference type="EMBL" id="JJMP01000010">
    <property type="protein sequence ID" value="RYC50453.1"/>
    <property type="molecule type" value="Genomic_DNA"/>
</dbReference>
<evidence type="ECO:0000313" key="2">
    <source>
        <dbReference type="Proteomes" id="UP000290261"/>
    </source>
</evidence>
<evidence type="ECO:0000313" key="1">
    <source>
        <dbReference type="EMBL" id="RYC50453.1"/>
    </source>
</evidence>
<comment type="caution">
    <text evidence="1">The sequence shown here is derived from an EMBL/GenBank/DDBJ whole genome shotgun (WGS) entry which is preliminary data.</text>
</comment>
<sequence length="61" mass="6777">MLKVEGSDKVHVVLGKKGDATLIHLINSSGEHFNKNVLAYDGLRPTPNLKVTLNPIRSQRR</sequence>
<gene>
    <name evidence="1" type="ORF">DN53_05925</name>
</gene>
<dbReference type="AlphaFoldDB" id="A0A444VI94"/>